<dbReference type="AlphaFoldDB" id="A0A9K3LHP5"/>
<comment type="caution">
    <text evidence="2">The sequence shown here is derived from an EMBL/GenBank/DDBJ whole genome shotgun (WGS) entry which is preliminary data.</text>
</comment>
<evidence type="ECO:0000313" key="3">
    <source>
        <dbReference type="Proteomes" id="UP000693970"/>
    </source>
</evidence>
<dbReference type="OrthoDB" id="48818at2759"/>
<reference evidence="2" key="2">
    <citation type="submission" date="2021-04" db="EMBL/GenBank/DDBJ databases">
        <authorList>
            <person name="Podell S."/>
        </authorList>
    </citation>
    <scope>NUCLEOTIDE SEQUENCE</scope>
    <source>
        <strain evidence="2">Hildebrandi</strain>
    </source>
</reference>
<dbReference type="Proteomes" id="UP000693970">
    <property type="component" value="Unassembled WGS sequence"/>
</dbReference>
<proteinExistence type="predicted"/>
<accession>A0A9K3LHP5</accession>
<organism evidence="2 3">
    <name type="scientific">Nitzschia inconspicua</name>
    <dbReference type="NCBI Taxonomy" id="303405"/>
    <lineage>
        <taxon>Eukaryota</taxon>
        <taxon>Sar</taxon>
        <taxon>Stramenopiles</taxon>
        <taxon>Ochrophyta</taxon>
        <taxon>Bacillariophyta</taxon>
        <taxon>Bacillariophyceae</taxon>
        <taxon>Bacillariophycidae</taxon>
        <taxon>Bacillariales</taxon>
        <taxon>Bacillariaceae</taxon>
        <taxon>Nitzschia</taxon>
    </lineage>
</organism>
<keyword evidence="3" id="KW-1185">Reference proteome</keyword>
<dbReference type="EMBL" id="JAGRRH010000012">
    <property type="protein sequence ID" value="KAG7362085.1"/>
    <property type="molecule type" value="Genomic_DNA"/>
</dbReference>
<evidence type="ECO:0000313" key="2">
    <source>
        <dbReference type="EMBL" id="KAG7362085.1"/>
    </source>
</evidence>
<feature type="domain" description="DUF6824" evidence="1">
    <location>
        <begin position="48"/>
        <end position="132"/>
    </location>
</feature>
<gene>
    <name evidence="2" type="ORF">IV203_025751</name>
</gene>
<dbReference type="InterPro" id="IPR049227">
    <property type="entry name" value="DUF6824"/>
</dbReference>
<name>A0A9K3LHP5_9STRA</name>
<dbReference type="Pfam" id="PF20710">
    <property type="entry name" value="DUF6824"/>
    <property type="match status" value="1"/>
</dbReference>
<protein>
    <recommendedName>
        <fullName evidence="1">DUF6824 domain-containing protein</fullName>
    </recommendedName>
</protein>
<reference evidence="2" key="1">
    <citation type="journal article" date="2021" name="Sci. Rep.">
        <title>Diploid genomic architecture of Nitzschia inconspicua, an elite biomass production diatom.</title>
        <authorList>
            <person name="Oliver A."/>
            <person name="Podell S."/>
            <person name="Pinowska A."/>
            <person name="Traller J.C."/>
            <person name="Smith S.R."/>
            <person name="McClure R."/>
            <person name="Beliaev A."/>
            <person name="Bohutskyi P."/>
            <person name="Hill E.A."/>
            <person name="Rabines A."/>
            <person name="Zheng H."/>
            <person name="Allen L.Z."/>
            <person name="Kuo A."/>
            <person name="Grigoriev I.V."/>
            <person name="Allen A.E."/>
            <person name="Hazlebeck D."/>
            <person name="Allen E.E."/>
        </authorList>
    </citation>
    <scope>NUCLEOTIDE SEQUENCE</scope>
    <source>
        <strain evidence="2">Hildebrandi</strain>
    </source>
</reference>
<evidence type="ECO:0000259" key="1">
    <source>
        <dbReference type="Pfam" id="PF20710"/>
    </source>
</evidence>
<sequence length="358" mass="40020">MTSLPKVFHYQTSKKYSRAKSRESRKNVPQELLDGGILPQGFKPAATDILCGRGKAFANHPGNKSFSDVIKRNLDRYIDAPKRQDKSLVVASVVSEILNYGARFVKKEKVSGRWYQMNEDQAHEKTGHAIRDLIKSKSVLEGTIVSCAPVNSSSCGQIKSKYKTPSKSAEAKKKMKRLTKTQRPTSLEQMNIFNQEFCVNTFESDVARNLSLTTTDLLARALEVQQGIDVSDDSCSSTLQSVVSDKALYLPGICETRRNPHPGYLDDVVEIFPNDRFFRDVSAIPELRSSTAECAFIDDLSLPEESDASSSHLMADLPRPLQTAPNSMDFARVYELLSSDDDESSVDNEEFAHVRMMF</sequence>